<dbReference type="InterPro" id="IPR000330">
    <property type="entry name" value="SNF2_N"/>
</dbReference>
<evidence type="ECO:0000313" key="5">
    <source>
        <dbReference type="EMBL" id="EIC23380.1"/>
    </source>
</evidence>
<evidence type="ECO:0000259" key="4">
    <source>
        <dbReference type="PROSITE" id="PS51194"/>
    </source>
</evidence>
<keyword evidence="2 5" id="KW-0067">ATP-binding</keyword>
<gene>
    <name evidence="5" type="ORF">Thi970DRAFT_01042</name>
</gene>
<keyword evidence="2 5" id="KW-0347">Helicase</keyword>
<dbReference type="HOGENOM" id="CLU_000315_21_7_6"/>
<keyword evidence="1" id="KW-0378">Hydrolase</keyword>
<dbReference type="SMART" id="SM00490">
    <property type="entry name" value="HELICc"/>
    <property type="match status" value="1"/>
</dbReference>
<dbReference type="RefSeq" id="WP_009147464.1">
    <property type="nucleotide sequence ID" value="NZ_CP121471.1"/>
</dbReference>
<dbReference type="EMBL" id="JH603168">
    <property type="protein sequence ID" value="EIC23380.1"/>
    <property type="molecule type" value="Genomic_DNA"/>
</dbReference>
<dbReference type="PROSITE" id="PS51194">
    <property type="entry name" value="HELICASE_CTER"/>
    <property type="match status" value="1"/>
</dbReference>
<accession>H8YY54</accession>
<reference evidence="5 6" key="2">
    <citation type="submission" date="2011-11" db="EMBL/GenBank/DDBJ databases">
        <authorList>
            <consortium name="US DOE Joint Genome Institute"/>
            <person name="Lucas S."/>
            <person name="Han J."/>
            <person name="Lapidus A."/>
            <person name="Cheng J.-F."/>
            <person name="Goodwin L."/>
            <person name="Pitluck S."/>
            <person name="Peters L."/>
            <person name="Ovchinnikova G."/>
            <person name="Zhang X."/>
            <person name="Detter J.C."/>
            <person name="Han C."/>
            <person name="Tapia R."/>
            <person name="Land M."/>
            <person name="Hauser L."/>
            <person name="Kyrpides N."/>
            <person name="Ivanova N."/>
            <person name="Pagani I."/>
            <person name="Vogl K."/>
            <person name="Liu Z."/>
            <person name="Overmann J."/>
            <person name="Frigaard N.-U."/>
            <person name="Bryant D."/>
            <person name="Woyke T."/>
        </authorList>
    </citation>
    <scope>NUCLEOTIDE SEQUENCE [LARGE SCALE GENOMIC DNA]</scope>
    <source>
        <strain evidence="5 6">970</strain>
    </source>
</reference>
<dbReference type="Gene3D" id="3.40.50.10810">
    <property type="entry name" value="Tandem AAA-ATPase domain"/>
    <property type="match status" value="1"/>
</dbReference>
<keyword evidence="2 5" id="KW-0547">Nucleotide-binding</keyword>
<feature type="domain" description="Helicase ATP-binding" evidence="3">
    <location>
        <begin position="725"/>
        <end position="881"/>
    </location>
</feature>
<dbReference type="STRING" id="631362.Thi970DRAFT_01042"/>
<evidence type="ECO:0000313" key="6">
    <source>
        <dbReference type="Proteomes" id="UP000002964"/>
    </source>
</evidence>
<dbReference type="eggNOG" id="COG0553">
    <property type="taxonomic scope" value="Bacteria"/>
</dbReference>
<dbReference type="OrthoDB" id="9772064at2"/>
<dbReference type="InterPro" id="IPR038718">
    <property type="entry name" value="SNF2-like_sf"/>
</dbReference>
<dbReference type="InterPro" id="IPR001650">
    <property type="entry name" value="Helicase_C-like"/>
</dbReference>
<sequence>MTDFESLQLALKGDPDGALALLETDLAQLDPLLAKQPQADALTVRGLLSFVRGDYAGALAGFDAAHQAARKATRKRNILLPGLAGVLHLLALLRRGKPEDISLAQKQVDIALRARDADYLHPVYRIIGELANLLAGQCQPSDCFLLYSLSATRDPLMRLFQGLAAHWIGERLDQSSLSSLARLAQIAARGGQPWYANEAVALLKRVKFDGELPVLDLIPRELVTMTELLQPKPNWERALDALARLKPDQRAVGETQSPSALRLIWLLIIHSQWASLEPREQKRTKAGSWTRGRAVGLQRLAEDVGTMPHLTAQDRAITACIVREESYGYYGRTTYHLDSDRALMAAVGHPLLFTSLDDSSPIELVSAAPTLKVSKRRQDILVQILPFPEEARPALPIKEATRRVRLVEFKPEHKQIGAILGQDGLSVPKGASSRLLKSLTAVAPMVTVHSDIGGVDGSDDAKMVPADTRPHFHLKPVDDGISLELFMHPFGDAGGGPHLRPGEGSANLFTEISGRALRCTRKLKDERSQARELIARCPTLEAETADNSPWSWQLEDPENALSALEQLHALGDAVVLDWPKGKRIGLTPAADLAQVRPKVSSQQDWLDLGGALHLPDGRVLELRELLAAATNSRFVRLGERDFLTLSEALRKRLEGLRGLTDGGRFHPLAAPAIAELIDGMQVEASKEWKQRLAHLAEARELEPKIPSTLQAELREYQIDGYRWLARLAHWGAGACLADDMGLGKTVQALGLILSRAPEGPTLVLAPTSVCGNWLEETARFAPTLNPLRFGSGDRAAMLEQAGPFDLIVVSYGLLQTEGKRLAKANWQTIVADEAQAFKNARTLRSQAIMQLKGAFRVITTGTPIENHLGELWNLFRFINPGLLGSLESFNARFANPIEQHQDRDARARLRQLLRPFILRRLKSEVLSELPSRTEITLTVELSDSEKALYEAVRQEAIDRLANAEATANPGQQRMQLLAEIMRLRRACCHPRLALPDSPLPGSKLDAFAEMVEELLENRHKALVFSQFVDHLQIIREHLDSRGIHYQYLDGSTPEPKRRAAVTAFQSGEGDLFLISLRAGGSGLNLTAADYVIHMDPWWNPAVEDQASDRAHRIGQERPVTIYRLVAKDTIEERILKLHASKRDLADALLEGTDDSSRLSYTEMLALVRDGGLAG</sequence>
<dbReference type="Pfam" id="PF00271">
    <property type="entry name" value="Helicase_C"/>
    <property type="match status" value="1"/>
</dbReference>
<dbReference type="SUPFAM" id="SSF52540">
    <property type="entry name" value="P-loop containing nucleoside triphosphate hydrolases"/>
    <property type="match status" value="2"/>
</dbReference>
<evidence type="ECO:0000256" key="1">
    <source>
        <dbReference type="ARBA" id="ARBA00022801"/>
    </source>
</evidence>
<dbReference type="CDD" id="cd18793">
    <property type="entry name" value="SF2_C_SNF"/>
    <property type="match status" value="1"/>
</dbReference>
<evidence type="ECO:0000259" key="3">
    <source>
        <dbReference type="PROSITE" id="PS51192"/>
    </source>
</evidence>
<feature type="domain" description="Helicase C-terminal" evidence="4">
    <location>
        <begin position="1003"/>
        <end position="1164"/>
    </location>
</feature>
<dbReference type="SMART" id="SM00487">
    <property type="entry name" value="DEXDc"/>
    <property type="match status" value="1"/>
</dbReference>
<dbReference type="Gene3D" id="3.40.50.300">
    <property type="entry name" value="P-loop containing nucleotide triphosphate hydrolases"/>
    <property type="match status" value="1"/>
</dbReference>
<dbReference type="PROSITE" id="PS51192">
    <property type="entry name" value="HELICASE_ATP_BIND_1"/>
    <property type="match status" value="1"/>
</dbReference>
<name>H8YY54_9GAMM</name>
<proteinExistence type="predicted"/>
<dbReference type="Pfam" id="PF00176">
    <property type="entry name" value="SNF2-rel_dom"/>
    <property type="match status" value="1"/>
</dbReference>
<protein>
    <submittedName>
        <fullName evidence="5">DNA/RNA helicase, superfamily II, SNF2 family</fullName>
    </submittedName>
</protein>
<dbReference type="InterPro" id="IPR027417">
    <property type="entry name" value="P-loop_NTPase"/>
</dbReference>
<keyword evidence="6" id="KW-1185">Reference proteome</keyword>
<dbReference type="GO" id="GO:0016787">
    <property type="term" value="F:hydrolase activity"/>
    <property type="evidence" value="ECO:0007669"/>
    <property type="project" value="UniProtKB-KW"/>
</dbReference>
<dbReference type="AlphaFoldDB" id="H8YY54"/>
<dbReference type="GO" id="GO:0005524">
    <property type="term" value="F:ATP binding"/>
    <property type="evidence" value="ECO:0007669"/>
    <property type="project" value="InterPro"/>
</dbReference>
<evidence type="ECO:0000256" key="2">
    <source>
        <dbReference type="ARBA" id="ARBA00022806"/>
    </source>
</evidence>
<dbReference type="GO" id="GO:0004386">
    <property type="term" value="F:helicase activity"/>
    <property type="evidence" value="ECO:0007669"/>
    <property type="project" value="UniProtKB-KW"/>
</dbReference>
<dbReference type="Proteomes" id="UP000002964">
    <property type="component" value="Unassembled WGS sequence"/>
</dbReference>
<dbReference type="InterPro" id="IPR049730">
    <property type="entry name" value="SNF2/RAD54-like_C"/>
</dbReference>
<dbReference type="PANTHER" id="PTHR10799">
    <property type="entry name" value="SNF2/RAD54 HELICASE FAMILY"/>
    <property type="match status" value="1"/>
</dbReference>
<dbReference type="InterPro" id="IPR014001">
    <property type="entry name" value="Helicase_ATP-bd"/>
</dbReference>
<reference evidence="6" key="1">
    <citation type="submission" date="2011-06" db="EMBL/GenBank/DDBJ databases">
        <authorList>
            <consortium name="US DOE Joint Genome Institute (JGI-PGF)"/>
            <person name="Lucas S."/>
            <person name="Han J."/>
            <person name="Lapidus A."/>
            <person name="Cheng J.-F."/>
            <person name="Goodwin L."/>
            <person name="Pitluck S."/>
            <person name="Peters L."/>
            <person name="Land M.L."/>
            <person name="Hauser L."/>
            <person name="Vogl K."/>
            <person name="Liu Z."/>
            <person name="Overmann J."/>
            <person name="Frigaard N.-U."/>
            <person name="Bryant D.A."/>
            <person name="Woyke T.J."/>
        </authorList>
    </citation>
    <scope>NUCLEOTIDE SEQUENCE [LARGE SCALE GENOMIC DNA]</scope>
    <source>
        <strain evidence="6">970</strain>
    </source>
</reference>
<dbReference type="CDD" id="cd18012">
    <property type="entry name" value="DEXQc_arch_SWI2_SNF2"/>
    <property type="match status" value="1"/>
</dbReference>
<organism evidence="5 6">
    <name type="scientific">Thiorhodovibrio frisius</name>
    <dbReference type="NCBI Taxonomy" id="631362"/>
    <lineage>
        <taxon>Bacteria</taxon>
        <taxon>Pseudomonadati</taxon>
        <taxon>Pseudomonadota</taxon>
        <taxon>Gammaproteobacteria</taxon>
        <taxon>Chromatiales</taxon>
        <taxon>Chromatiaceae</taxon>
        <taxon>Thiorhodovibrio</taxon>
    </lineage>
</organism>